<keyword evidence="6" id="KW-0413">Isomerase</keyword>
<dbReference type="Gene3D" id="3.40.50.300">
    <property type="entry name" value="P-loop containing nucleotide triphosphate hydrolases"/>
    <property type="match status" value="2"/>
</dbReference>
<dbReference type="SMART" id="SM00490">
    <property type="entry name" value="HELICc"/>
    <property type="match status" value="1"/>
</dbReference>
<dbReference type="InterPro" id="IPR014001">
    <property type="entry name" value="Helicase_ATP-bd"/>
</dbReference>
<dbReference type="PROSITE" id="PS51192">
    <property type="entry name" value="HELICASE_ATP_BIND_1"/>
    <property type="match status" value="1"/>
</dbReference>
<dbReference type="SUPFAM" id="SSF158702">
    <property type="entry name" value="Sec63 N-terminal domain-like"/>
    <property type="match status" value="1"/>
</dbReference>
<dbReference type="InterPro" id="IPR001650">
    <property type="entry name" value="Helicase_C-like"/>
</dbReference>
<evidence type="ECO:0000256" key="7">
    <source>
        <dbReference type="ARBA" id="ARBA00023254"/>
    </source>
</evidence>
<dbReference type="Pfam" id="PF00271">
    <property type="entry name" value="Helicase_C"/>
    <property type="match status" value="1"/>
</dbReference>
<dbReference type="SUPFAM" id="SSF52540">
    <property type="entry name" value="P-loop containing nucleoside triphosphate hydrolases"/>
    <property type="match status" value="1"/>
</dbReference>
<proteinExistence type="inferred from homology"/>
<dbReference type="SMART" id="SM00973">
    <property type="entry name" value="Sec63"/>
    <property type="match status" value="1"/>
</dbReference>
<keyword evidence="2" id="KW-0547">Nucleotide-binding</keyword>
<evidence type="ECO:0000256" key="6">
    <source>
        <dbReference type="ARBA" id="ARBA00023235"/>
    </source>
</evidence>
<dbReference type="InterPro" id="IPR027417">
    <property type="entry name" value="P-loop_NTPase"/>
</dbReference>
<dbReference type="HOGENOM" id="CLU_000335_0_4_1"/>
<feature type="region of interest" description="Disordered" evidence="11">
    <location>
        <begin position="1247"/>
        <end position="1279"/>
    </location>
</feature>
<dbReference type="InterPro" id="IPR036388">
    <property type="entry name" value="WH-like_DNA-bd_sf"/>
</dbReference>
<dbReference type="GO" id="GO:0043138">
    <property type="term" value="F:3'-5' DNA helicase activity"/>
    <property type="evidence" value="ECO:0007669"/>
    <property type="project" value="UniProtKB-EC"/>
</dbReference>
<feature type="compositionally biased region" description="Basic and acidic residues" evidence="11">
    <location>
        <begin position="1258"/>
        <end position="1268"/>
    </location>
</feature>
<evidence type="ECO:0000256" key="1">
    <source>
        <dbReference type="ARBA" id="ARBA00010140"/>
    </source>
</evidence>
<evidence type="ECO:0000259" key="12">
    <source>
        <dbReference type="PROSITE" id="PS51192"/>
    </source>
</evidence>
<comment type="catalytic activity">
    <reaction evidence="8">
        <text>Couples ATP hydrolysis with the unwinding of duplex DNA by translocating in the 3'-5' direction.</text>
        <dbReference type="EC" id="5.6.2.4"/>
    </reaction>
</comment>
<keyword evidence="3" id="KW-0378">Hydrolase</keyword>
<feature type="region of interest" description="Disordered" evidence="11">
    <location>
        <begin position="1307"/>
        <end position="1331"/>
    </location>
</feature>
<accession>A0A0C2XLA4</accession>
<dbReference type="OrthoDB" id="5575at2759"/>
<feature type="compositionally biased region" description="Basic and acidic residues" evidence="11">
    <location>
        <begin position="110"/>
        <end position="119"/>
    </location>
</feature>
<feature type="domain" description="Helicase C-terminal" evidence="13">
    <location>
        <begin position="428"/>
        <end position="667"/>
    </location>
</feature>
<dbReference type="Gene3D" id="1.10.3380.10">
    <property type="entry name" value="Sec63 N-terminal domain-like domain"/>
    <property type="match status" value="1"/>
</dbReference>
<evidence type="ECO:0000256" key="3">
    <source>
        <dbReference type="ARBA" id="ARBA00022801"/>
    </source>
</evidence>
<keyword evidence="5" id="KW-0067">ATP-binding</keyword>
<evidence type="ECO:0000259" key="13">
    <source>
        <dbReference type="PROSITE" id="PS51194"/>
    </source>
</evidence>
<feature type="compositionally biased region" description="Polar residues" evidence="11">
    <location>
        <begin position="1248"/>
        <end position="1257"/>
    </location>
</feature>
<dbReference type="PANTHER" id="PTHR47835">
    <property type="entry name" value="HFM1, ATP DEPENDENT DNA HELICASE HOMOLOG"/>
    <property type="match status" value="1"/>
</dbReference>
<feature type="compositionally biased region" description="Basic and acidic residues" evidence="11">
    <location>
        <begin position="1195"/>
        <end position="1210"/>
    </location>
</feature>
<evidence type="ECO:0000256" key="2">
    <source>
        <dbReference type="ARBA" id="ARBA00022741"/>
    </source>
</evidence>
<dbReference type="GO" id="GO:0005524">
    <property type="term" value="F:ATP binding"/>
    <property type="evidence" value="ECO:0007669"/>
    <property type="project" value="UniProtKB-KW"/>
</dbReference>
<dbReference type="InterPro" id="IPR052247">
    <property type="entry name" value="Meiotic_Crossover_Helicase"/>
</dbReference>
<protein>
    <recommendedName>
        <fullName evidence="9">DNA 3'-5' helicase</fullName>
        <ecNumber evidence="9">5.6.2.4</ecNumber>
    </recommendedName>
</protein>
<dbReference type="SMART" id="SM00487">
    <property type="entry name" value="DEXDc"/>
    <property type="match status" value="1"/>
</dbReference>
<dbReference type="Pfam" id="PF23445">
    <property type="entry name" value="WHD_SNRNP200"/>
    <property type="match status" value="1"/>
</dbReference>
<dbReference type="CDD" id="cd18795">
    <property type="entry name" value="SF2_C_Ski2"/>
    <property type="match status" value="1"/>
</dbReference>
<dbReference type="InterPro" id="IPR011545">
    <property type="entry name" value="DEAD/DEAH_box_helicase_dom"/>
</dbReference>
<keyword evidence="4" id="KW-0347">Helicase</keyword>
<feature type="region of interest" description="Disordered" evidence="11">
    <location>
        <begin position="86"/>
        <end position="137"/>
    </location>
</feature>
<reference evidence="14 15" key="1">
    <citation type="submission" date="2014-04" db="EMBL/GenBank/DDBJ databases">
        <title>Evolutionary Origins and Diversification of the Mycorrhizal Mutualists.</title>
        <authorList>
            <consortium name="DOE Joint Genome Institute"/>
            <consortium name="Mycorrhizal Genomics Consortium"/>
            <person name="Kohler A."/>
            <person name="Kuo A."/>
            <person name="Nagy L.G."/>
            <person name="Floudas D."/>
            <person name="Copeland A."/>
            <person name="Barry K.W."/>
            <person name="Cichocki N."/>
            <person name="Veneault-Fourrey C."/>
            <person name="LaButti K."/>
            <person name="Lindquist E.A."/>
            <person name="Lipzen A."/>
            <person name="Lundell T."/>
            <person name="Morin E."/>
            <person name="Murat C."/>
            <person name="Riley R."/>
            <person name="Ohm R."/>
            <person name="Sun H."/>
            <person name="Tunlid A."/>
            <person name="Henrissat B."/>
            <person name="Grigoriev I.V."/>
            <person name="Hibbett D.S."/>
            <person name="Martin F."/>
        </authorList>
    </citation>
    <scope>NUCLEOTIDE SEQUENCE [LARGE SCALE GENOMIC DNA]</scope>
    <source>
        <strain evidence="14 15">Koide BX008</strain>
    </source>
</reference>
<dbReference type="Proteomes" id="UP000054549">
    <property type="component" value="Unassembled WGS sequence"/>
</dbReference>
<evidence type="ECO:0000256" key="8">
    <source>
        <dbReference type="ARBA" id="ARBA00034617"/>
    </source>
</evidence>
<evidence type="ECO:0000313" key="15">
    <source>
        <dbReference type="Proteomes" id="UP000054549"/>
    </source>
</evidence>
<evidence type="ECO:0000256" key="4">
    <source>
        <dbReference type="ARBA" id="ARBA00022806"/>
    </source>
</evidence>
<dbReference type="Gene3D" id="1.10.10.10">
    <property type="entry name" value="Winged helix-like DNA-binding domain superfamily/Winged helix DNA-binding domain"/>
    <property type="match status" value="1"/>
</dbReference>
<organism evidence="14 15">
    <name type="scientific">Amanita muscaria (strain Koide BX008)</name>
    <dbReference type="NCBI Taxonomy" id="946122"/>
    <lineage>
        <taxon>Eukaryota</taxon>
        <taxon>Fungi</taxon>
        <taxon>Dikarya</taxon>
        <taxon>Basidiomycota</taxon>
        <taxon>Agaricomycotina</taxon>
        <taxon>Agaricomycetes</taxon>
        <taxon>Agaricomycetidae</taxon>
        <taxon>Agaricales</taxon>
        <taxon>Pluteineae</taxon>
        <taxon>Amanitaceae</taxon>
        <taxon>Amanita</taxon>
    </lineage>
</organism>
<keyword evidence="15" id="KW-1185">Reference proteome</keyword>
<dbReference type="InterPro" id="IPR004179">
    <property type="entry name" value="Sec63-dom"/>
</dbReference>
<feature type="compositionally biased region" description="Polar residues" evidence="11">
    <location>
        <begin position="92"/>
        <end position="109"/>
    </location>
</feature>
<dbReference type="Pfam" id="PF00270">
    <property type="entry name" value="DEAD"/>
    <property type="match status" value="1"/>
</dbReference>
<dbReference type="GO" id="GO:0016787">
    <property type="term" value="F:hydrolase activity"/>
    <property type="evidence" value="ECO:0007669"/>
    <property type="project" value="UniProtKB-KW"/>
</dbReference>
<dbReference type="GO" id="GO:0051321">
    <property type="term" value="P:meiotic cell cycle"/>
    <property type="evidence" value="ECO:0007669"/>
    <property type="project" value="UniProtKB-KW"/>
</dbReference>
<dbReference type="InterPro" id="IPR057842">
    <property type="entry name" value="WH_MER3"/>
</dbReference>
<dbReference type="Pfam" id="PF02889">
    <property type="entry name" value="Sec63"/>
    <property type="match status" value="1"/>
</dbReference>
<dbReference type="EC" id="5.6.2.4" evidence="9"/>
<dbReference type="GO" id="GO:0003676">
    <property type="term" value="F:nucleic acid binding"/>
    <property type="evidence" value="ECO:0007669"/>
    <property type="project" value="InterPro"/>
</dbReference>
<evidence type="ECO:0000256" key="10">
    <source>
        <dbReference type="ARBA" id="ARBA00048988"/>
    </source>
</evidence>
<gene>
    <name evidence="14" type="ORF">M378DRAFT_21196</name>
</gene>
<evidence type="ECO:0000256" key="9">
    <source>
        <dbReference type="ARBA" id="ARBA00034808"/>
    </source>
</evidence>
<dbReference type="STRING" id="946122.A0A0C2XLA4"/>
<feature type="domain" description="Helicase ATP-binding" evidence="12">
    <location>
        <begin position="218"/>
        <end position="384"/>
    </location>
</feature>
<evidence type="ECO:0000256" key="11">
    <source>
        <dbReference type="SAM" id="MobiDB-lite"/>
    </source>
</evidence>
<dbReference type="PANTHER" id="PTHR47835:SF3">
    <property type="entry name" value="HELICASE FOR MEIOSIS 1"/>
    <property type="match status" value="1"/>
</dbReference>
<keyword evidence="7" id="KW-0469">Meiosis</keyword>
<dbReference type="PROSITE" id="PS51194">
    <property type="entry name" value="HELICASE_CTER"/>
    <property type="match status" value="1"/>
</dbReference>
<comment type="similarity">
    <text evidence="1">Belongs to the helicase family. SKI2 subfamily.</text>
</comment>
<dbReference type="FunFam" id="1.10.10.10:FF:000012">
    <property type="entry name" value="U5 small nuclear ribonucleoprotein helicase"/>
    <property type="match status" value="1"/>
</dbReference>
<dbReference type="InParanoid" id="A0A0C2XLA4"/>
<feature type="compositionally biased region" description="Polar residues" evidence="11">
    <location>
        <begin position="1182"/>
        <end position="1194"/>
    </location>
</feature>
<feature type="region of interest" description="Disordered" evidence="11">
    <location>
        <begin position="1175"/>
        <end position="1215"/>
    </location>
</feature>
<evidence type="ECO:0000256" key="5">
    <source>
        <dbReference type="ARBA" id="ARBA00022840"/>
    </source>
</evidence>
<sequence length="1444" mass="161880">MDHHYLPGHHQGYRVCYGNNDTAMNDNDLLSDIEDFSDELNGNLEETFIPSSSAPGQGFQHFNSRSDPYYAHDAMNFQYQQQENMQGYHDASSYQPQLASQSRMGFQERQTYRPSDHGQSHPRRAQQSQRYSMPVGNDYEEEPSFFESRDLSNMTRGRQLRPVSQLPDVYRSIFKFGVFNAVQSACFDTVFHSDQNVIISGKLKQTSEFIKVISEQTAPTGSGKTVLFELAIIRLLHHAKESGRVFKCVYVSPTKALCAERCRDWNAKFGTLGIKCCELTGDTAIPNNSVWGDAKKASIIITTAEKWDSLTRTWRDQDQVLSQIKLFLVDEVHVLNEARGSTLEVVISRMKTRGINVRFVMVSATVPNIEDVAAWIGTSGVVNAPSAVLQFGEEYRPCKLSRIVVGVPRPKGLNEFAFAKMLDGRLFSVLQSYSVGKPILIFCPTRNGVFATAEQLKKDYLAAESKRQDLPWKRMQQSHHSFCDKRVNELASVSIGVHHAGLAMEDRRSVEDQFVKGILQVMVATSTLAVGVNLPAHTVVIKGVHLYQNGANVEYSDLDIMQMIGRAVTFHTRSISRVAETAVCIGPSPIWQVYSNAYSLHIFMLGIDTEGLAIILCESTLEHKYKALAQGATIIESSLHRNLVEHLNSEVSLGTIASINLAKDWLRSSFLFQRIRKNPNHYALGKEENQTWEERMDDLVVQSFSKLSEMNLIELINGGEEVRSTEYGNIMSKMYIRQYTMDLVLKLTEKPSVRDILETVSSAEEFQELRIRTSDKTSLNKLRQHNDIRYGVKKIEKTSDKVFIIIQAVLGGISLNSPEYRTSDNQPHLEALAIFRHVGRIVRGEIPSPGDPGHSSHLLAAIVEVAIVRQRGAQMKHALELLRCLTARAWDDRPIVLRQIEQIGEKSLKVLAENRISSFHELRKQDPMRIEQLLNRRPPFGQEIIASAKDMPQYSLAIEETYLSVGDGREPIEVELSIRCGLVETVDKVKFKKLKRREANITVVYTVTSDMEFVDFRRIPTKSLQETKCFNIAAKLSKPSQSIVVTISSENVAGVAVQKLYKPDIAPSEFPVLDTRPPAALMTKIKVEQSMADQQSTIVSAKDFAVSSVSQDLEGIKDEQTPTLHVKDIRGGSKVLQNLNKPDSKNKVLPNGNYECNHSCKEKAQCRHLCCKEGLSKPPKNQGRTNLASNTKQNKAGENENLSRHQKDSGVVKQRSHPILADLEVRHACAEVEKGLRITNGQRIRLSAQGTKLSSKQITDHNNSRNRDPTLSGKVNRTNSVVSLTSGSDYSDPEVDSIIRALPLDRDETMETPRPTPQAGELYSESQVSAQPKKRKAPLFLEEINSSKKVKCIDELPKLKSQNEDPVQKYAIATAGKSTFHEYHTISSPESDDIEIVDLNAVHHDSIETSAQPTTAVEQDTNNVDEFAELDAWLNSGAVDILYD</sequence>
<evidence type="ECO:0000313" key="14">
    <source>
        <dbReference type="EMBL" id="KIL69873.1"/>
    </source>
</evidence>
<comment type="catalytic activity">
    <reaction evidence="10">
        <text>ATP + H2O = ADP + phosphate + H(+)</text>
        <dbReference type="Rhea" id="RHEA:13065"/>
        <dbReference type="ChEBI" id="CHEBI:15377"/>
        <dbReference type="ChEBI" id="CHEBI:15378"/>
        <dbReference type="ChEBI" id="CHEBI:30616"/>
        <dbReference type="ChEBI" id="CHEBI:43474"/>
        <dbReference type="ChEBI" id="CHEBI:456216"/>
        <dbReference type="EC" id="5.6.2.4"/>
    </reaction>
</comment>
<dbReference type="EMBL" id="KN818225">
    <property type="protein sequence ID" value="KIL69873.1"/>
    <property type="molecule type" value="Genomic_DNA"/>
</dbReference>
<name>A0A0C2XLA4_AMAMK</name>